<comment type="caution">
    <text evidence="1">The sequence shown here is derived from an EMBL/GenBank/DDBJ whole genome shotgun (WGS) entry which is preliminary data.</text>
</comment>
<dbReference type="EMBL" id="CAVMJV010000068">
    <property type="protein sequence ID" value="CAK5087994.1"/>
    <property type="molecule type" value="Genomic_DNA"/>
</dbReference>
<organism evidence="1 2">
    <name type="scientific">Meloidogyne enterolobii</name>
    <name type="common">Root-knot nematode worm</name>
    <name type="synonym">Meloidogyne mayaguensis</name>
    <dbReference type="NCBI Taxonomy" id="390850"/>
    <lineage>
        <taxon>Eukaryota</taxon>
        <taxon>Metazoa</taxon>
        <taxon>Ecdysozoa</taxon>
        <taxon>Nematoda</taxon>
        <taxon>Chromadorea</taxon>
        <taxon>Rhabditida</taxon>
        <taxon>Tylenchina</taxon>
        <taxon>Tylenchomorpha</taxon>
        <taxon>Tylenchoidea</taxon>
        <taxon>Meloidogynidae</taxon>
        <taxon>Meloidogyninae</taxon>
        <taxon>Meloidogyne</taxon>
    </lineage>
</organism>
<name>A0ACB1A965_MELEN</name>
<protein>
    <submittedName>
        <fullName evidence="1">Uncharacterized protein</fullName>
    </submittedName>
</protein>
<accession>A0ACB1A965</accession>
<evidence type="ECO:0000313" key="2">
    <source>
        <dbReference type="Proteomes" id="UP001497535"/>
    </source>
</evidence>
<sequence>MNHSYKPMFHKNRGDIQIGCSQKTLLNVLDMSLDTPLNVLETTDRVGFFNDKTQ</sequence>
<gene>
    <name evidence="1" type="ORF">MENTE1834_LOCUS35629</name>
</gene>
<proteinExistence type="predicted"/>
<reference evidence="1" key="1">
    <citation type="submission" date="2023-11" db="EMBL/GenBank/DDBJ databases">
        <authorList>
            <person name="Poullet M."/>
        </authorList>
    </citation>
    <scope>NUCLEOTIDE SEQUENCE</scope>
    <source>
        <strain evidence="1">E1834</strain>
    </source>
</reference>
<evidence type="ECO:0000313" key="1">
    <source>
        <dbReference type="EMBL" id="CAK5087994.1"/>
    </source>
</evidence>
<keyword evidence="2" id="KW-1185">Reference proteome</keyword>
<dbReference type="Proteomes" id="UP001497535">
    <property type="component" value="Unassembled WGS sequence"/>
</dbReference>